<keyword evidence="3" id="KW-0804">Transcription</keyword>
<comment type="caution">
    <text evidence="5">The sequence shown here is derived from an EMBL/GenBank/DDBJ whole genome shotgun (WGS) entry which is preliminary data.</text>
</comment>
<evidence type="ECO:0000256" key="3">
    <source>
        <dbReference type="ARBA" id="ARBA00023163"/>
    </source>
</evidence>
<gene>
    <name evidence="5" type="ORF">ABNW52_01200</name>
</gene>
<reference evidence="5" key="1">
    <citation type="submission" date="2024-06" db="EMBL/GenBank/DDBJ databases">
        <title>Genome sequence of Vogesella sp. MAHUQ-64.</title>
        <authorList>
            <person name="Huq M.A."/>
        </authorList>
    </citation>
    <scope>NUCLEOTIDE SEQUENCE</scope>
    <source>
        <strain evidence="5">MAHUQ-64</strain>
    </source>
</reference>
<keyword evidence="2" id="KW-0238">DNA-binding</keyword>
<accession>A0ABV1LZF2</accession>
<dbReference type="SUPFAM" id="SSF46785">
    <property type="entry name" value="Winged helix' DNA-binding domain"/>
    <property type="match status" value="1"/>
</dbReference>
<dbReference type="PANTHER" id="PTHR42756">
    <property type="entry name" value="TRANSCRIPTIONAL REGULATOR, MARR"/>
    <property type="match status" value="1"/>
</dbReference>
<dbReference type="PROSITE" id="PS50995">
    <property type="entry name" value="HTH_MARR_2"/>
    <property type="match status" value="1"/>
</dbReference>
<evidence type="ECO:0000256" key="1">
    <source>
        <dbReference type="ARBA" id="ARBA00023015"/>
    </source>
</evidence>
<dbReference type="RefSeq" id="WP_349582887.1">
    <property type="nucleotide sequence ID" value="NZ_JBEFLD010000001.1"/>
</dbReference>
<dbReference type="InterPro" id="IPR000835">
    <property type="entry name" value="HTH_MarR-typ"/>
</dbReference>
<sequence length="170" mass="19542">MQENRPACQSFNACEQATDTIARKLPGAPREEVLLTRLILHIQPYLLGYFNESLKPFDMNETTWMALLVLYSRPEQRINPSELSDALAFSRTNATRVVDDLCQRGLIQRLSCADDRRKTILMLTEAGQAFIAAAMPPQRQRMRELWQDFSVEEKGQLDSLLRKLLSKLEN</sequence>
<name>A0ABV1LZF2_9NEIS</name>
<keyword evidence="6" id="KW-1185">Reference proteome</keyword>
<dbReference type="Pfam" id="PF12802">
    <property type="entry name" value="MarR_2"/>
    <property type="match status" value="1"/>
</dbReference>
<evidence type="ECO:0000313" key="5">
    <source>
        <dbReference type="EMBL" id="MEQ6289233.1"/>
    </source>
</evidence>
<dbReference type="InterPro" id="IPR036388">
    <property type="entry name" value="WH-like_DNA-bd_sf"/>
</dbReference>
<evidence type="ECO:0000313" key="6">
    <source>
        <dbReference type="Proteomes" id="UP001433638"/>
    </source>
</evidence>
<feature type="domain" description="HTH marR-type" evidence="4">
    <location>
        <begin position="32"/>
        <end position="166"/>
    </location>
</feature>
<dbReference type="Proteomes" id="UP001433638">
    <property type="component" value="Unassembled WGS sequence"/>
</dbReference>
<dbReference type="SMART" id="SM00347">
    <property type="entry name" value="HTH_MARR"/>
    <property type="match status" value="1"/>
</dbReference>
<dbReference type="EMBL" id="JBEFLD010000001">
    <property type="protein sequence ID" value="MEQ6289233.1"/>
    <property type="molecule type" value="Genomic_DNA"/>
</dbReference>
<dbReference type="PANTHER" id="PTHR42756:SF1">
    <property type="entry name" value="TRANSCRIPTIONAL REPRESSOR OF EMRAB OPERON"/>
    <property type="match status" value="1"/>
</dbReference>
<evidence type="ECO:0000259" key="4">
    <source>
        <dbReference type="PROSITE" id="PS50995"/>
    </source>
</evidence>
<dbReference type="InterPro" id="IPR036390">
    <property type="entry name" value="WH_DNA-bd_sf"/>
</dbReference>
<keyword evidence="1" id="KW-0805">Transcription regulation</keyword>
<proteinExistence type="predicted"/>
<protein>
    <submittedName>
        <fullName evidence="5">MarR family transcriptional regulator</fullName>
    </submittedName>
</protein>
<dbReference type="PRINTS" id="PR00598">
    <property type="entry name" value="HTHMARR"/>
</dbReference>
<organism evidence="5 6">
    <name type="scientific">Vogesella oryzagri</name>
    <dbReference type="NCBI Taxonomy" id="3160864"/>
    <lineage>
        <taxon>Bacteria</taxon>
        <taxon>Pseudomonadati</taxon>
        <taxon>Pseudomonadota</taxon>
        <taxon>Betaproteobacteria</taxon>
        <taxon>Neisseriales</taxon>
        <taxon>Chromobacteriaceae</taxon>
        <taxon>Vogesella</taxon>
    </lineage>
</organism>
<evidence type="ECO:0000256" key="2">
    <source>
        <dbReference type="ARBA" id="ARBA00023125"/>
    </source>
</evidence>
<dbReference type="Gene3D" id="1.10.10.10">
    <property type="entry name" value="Winged helix-like DNA-binding domain superfamily/Winged helix DNA-binding domain"/>
    <property type="match status" value="1"/>
</dbReference>